<proteinExistence type="inferred from homology"/>
<dbReference type="Pfam" id="PF01730">
    <property type="entry name" value="UreF"/>
    <property type="match status" value="1"/>
</dbReference>
<comment type="caution">
    <text evidence="3">The sequence shown here is derived from an EMBL/GenBank/DDBJ whole genome shotgun (WGS) entry which is preliminary data.</text>
</comment>
<evidence type="ECO:0000313" key="3">
    <source>
        <dbReference type="EMBL" id="OIR04391.1"/>
    </source>
</evidence>
<dbReference type="PIRSF" id="PIRSF009467">
    <property type="entry name" value="Ureas_acces_UreF"/>
    <property type="match status" value="1"/>
</dbReference>
<gene>
    <name evidence="3" type="primary">ureF_1</name>
    <name evidence="3" type="ORF">GALL_135910</name>
</gene>
<dbReference type="Gene3D" id="1.10.4190.10">
    <property type="entry name" value="Urease accessory protein UreF"/>
    <property type="match status" value="1"/>
</dbReference>
<dbReference type="AlphaFoldDB" id="A0A1J5S7V7"/>
<protein>
    <submittedName>
        <fullName evidence="3">Urease accessory protein UreF</fullName>
    </submittedName>
</protein>
<evidence type="ECO:0000256" key="2">
    <source>
        <dbReference type="ARBA" id="ARBA00023186"/>
    </source>
</evidence>
<dbReference type="GO" id="GO:0016151">
    <property type="term" value="F:nickel cation binding"/>
    <property type="evidence" value="ECO:0007669"/>
    <property type="project" value="InterPro"/>
</dbReference>
<reference evidence="3" key="1">
    <citation type="submission" date="2016-10" db="EMBL/GenBank/DDBJ databases">
        <title>Sequence of Gallionella enrichment culture.</title>
        <authorList>
            <person name="Poehlein A."/>
            <person name="Muehling M."/>
            <person name="Daniel R."/>
        </authorList>
    </citation>
    <scope>NUCLEOTIDE SEQUENCE</scope>
</reference>
<name>A0A1J5S7V7_9ZZZZ</name>
<dbReference type="InterPro" id="IPR002639">
    <property type="entry name" value="UreF"/>
</dbReference>
<sequence length="237" mass="24830">MSSDTVTTTDSAWIAGLLQAGDSYYPTGGYAHSFGLEGLVQEGTVRDRETLRAFLDLAVLPALQHAELPLAAHAWRALGVPHWEAVGDLCRLSAALKAPRELRTASEAIGRQRAELAASLHDSPLARDFSARATAGAWPGSSAVSAALEGRVLGAPLPAVLAGLLYSNVAAVLAAAMKILRIGQNATQALLTAALSRAPQLVAAAEAIPLDRIGWSNPWLDIASARHETADSRLFIS</sequence>
<dbReference type="PANTHER" id="PTHR33620:SF1">
    <property type="entry name" value="UREASE ACCESSORY PROTEIN F"/>
    <property type="match status" value="1"/>
</dbReference>
<dbReference type="PANTHER" id="PTHR33620">
    <property type="entry name" value="UREASE ACCESSORY PROTEIN F"/>
    <property type="match status" value="1"/>
</dbReference>
<evidence type="ECO:0000256" key="1">
    <source>
        <dbReference type="ARBA" id="ARBA00022988"/>
    </source>
</evidence>
<accession>A0A1J5S7V7</accession>
<keyword evidence="1" id="KW-0996">Nickel insertion</keyword>
<dbReference type="InterPro" id="IPR038277">
    <property type="entry name" value="UreF_sf"/>
</dbReference>
<organism evidence="3">
    <name type="scientific">mine drainage metagenome</name>
    <dbReference type="NCBI Taxonomy" id="410659"/>
    <lineage>
        <taxon>unclassified sequences</taxon>
        <taxon>metagenomes</taxon>
        <taxon>ecological metagenomes</taxon>
    </lineage>
</organism>
<dbReference type="HAMAP" id="MF_01385">
    <property type="entry name" value="UreF"/>
    <property type="match status" value="1"/>
</dbReference>
<keyword evidence="2" id="KW-0143">Chaperone</keyword>
<dbReference type="EMBL" id="MLJW01000058">
    <property type="protein sequence ID" value="OIR04391.1"/>
    <property type="molecule type" value="Genomic_DNA"/>
</dbReference>